<dbReference type="AlphaFoldDB" id="A0A8J3YRC5"/>
<name>A0A8J3YRC5_9ACTN</name>
<evidence type="ECO:0000256" key="1">
    <source>
        <dbReference type="SAM" id="MobiDB-lite"/>
    </source>
</evidence>
<evidence type="ECO:0000313" key="2">
    <source>
        <dbReference type="EMBL" id="GIJ48353.1"/>
    </source>
</evidence>
<organism evidence="2 3">
    <name type="scientific">Virgisporangium aliadipatigenens</name>
    <dbReference type="NCBI Taxonomy" id="741659"/>
    <lineage>
        <taxon>Bacteria</taxon>
        <taxon>Bacillati</taxon>
        <taxon>Actinomycetota</taxon>
        <taxon>Actinomycetes</taxon>
        <taxon>Micromonosporales</taxon>
        <taxon>Micromonosporaceae</taxon>
        <taxon>Virgisporangium</taxon>
    </lineage>
</organism>
<dbReference type="Proteomes" id="UP000619260">
    <property type="component" value="Unassembled WGS sequence"/>
</dbReference>
<keyword evidence="3" id="KW-1185">Reference proteome</keyword>
<dbReference type="InterPro" id="IPR046036">
    <property type="entry name" value="DUF5994"/>
</dbReference>
<comment type="caution">
    <text evidence="2">The sequence shown here is derived from an EMBL/GenBank/DDBJ whole genome shotgun (WGS) entry which is preliminary data.</text>
</comment>
<protein>
    <submittedName>
        <fullName evidence="2">Uncharacterized protein</fullName>
    </submittedName>
</protein>
<sequence length="176" mass="18820">MLTRAERATVVPSGPPTSPRLLLAEVRASHTIFDGGWWPYSWSPAEELPGLVLALSARYGQIRQVMLHDGSWNAGFRRLAVDSAVVRMGWFVSVDPGVLIATTEQGVQVDLLVVPPEATRADAEAVMRRAADPSNRLRAPAMLATLTPTASADRTDSLRSHAVRGDGNAGTEPAAV</sequence>
<feature type="region of interest" description="Disordered" evidence="1">
    <location>
        <begin position="146"/>
        <end position="176"/>
    </location>
</feature>
<accession>A0A8J3YRC5</accession>
<proteinExistence type="predicted"/>
<dbReference type="RefSeq" id="WP_203901841.1">
    <property type="nucleotide sequence ID" value="NZ_BOPF01000020.1"/>
</dbReference>
<gene>
    <name evidence="2" type="ORF">Val02_52390</name>
</gene>
<dbReference type="Pfam" id="PF19457">
    <property type="entry name" value="DUF5994"/>
    <property type="match status" value="1"/>
</dbReference>
<reference evidence="2" key="1">
    <citation type="submission" date="2021-01" db="EMBL/GenBank/DDBJ databases">
        <title>Whole genome shotgun sequence of Virgisporangium aliadipatigenens NBRC 105644.</title>
        <authorList>
            <person name="Komaki H."/>
            <person name="Tamura T."/>
        </authorList>
    </citation>
    <scope>NUCLEOTIDE SEQUENCE</scope>
    <source>
        <strain evidence="2">NBRC 105644</strain>
    </source>
</reference>
<dbReference type="EMBL" id="BOPF01000020">
    <property type="protein sequence ID" value="GIJ48353.1"/>
    <property type="molecule type" value="Genomic_DNA"/>
</dbReference>
<evidence type="ECO:0000313" key="3">
    <source>
        <dbReference type="Proteomes" id="UP000619260"/>
    </source>
</evidence>